<organism evidence="1 2">
    <name type="scientific">Raoultibacter massiliensis</name>
    <dbReference type="NCBI Taxonomy" id="1852371"/>
    <lineage>
        <taxon>Bacteria</taxon>
        <taxon>Bacillati</taxon>
        <taxon>Actinomycetota</taxon>
        <taxon>Coriobacteriia</taxon>
        <taxon>Eggerthellales</taxon>
        <taxon>Eggerthellaceae</taxon>
        <taxon>Raoultibacter</taxon>
    </lineage>
</organism>
<name>A0ABV1JD66_9ACTN</name>
<dbReference type="Proteomes" id="UP001487305">
    <property type="component" value="Unassembled WGS sequence"/>
</dbReference>
<accession>A0ABV1JD66</accession>
<reference evidence="1 2" key="1">
    <citation type="submission" date="2024-04" db="EMBL/GenBank/DDBJ databases">
        <title>Human intestinal bacterial collection.</title>
        <authorList>
            <person name="Pauvert C."/>
            <person name="Hitch T.C.A."/>
            <person name="Clavel T."/>
        </authorList>
    </citation>
    <scope>NUCLEOTIDE SEQUENCE [LARGE SCALE GENOMIC DNA]</scope>
    <source>
        <strain evidence="1 2">CLA-KB-H42</strain>
    </source>
</reference>
<keyword evidence="2" id="KW-1185">Reference proteome</keyword>
<sequence>MDREIKRLIVTMMSIWPFGCIPMHRPVILPTRFGAAAKARDSKARR</sequence>
<evidence type="ECO:0000313" key="1">
    <source>
        <dbReference type="EMBL" id="MEQ3363025.1"/>
    </source>
</evidence>
<comment type="caution">
    <text evidence="1">The sequence shown here is derived from an EMBL/GenBank/DDBJ whole genome shotgun (WGS) entry which is preliminary data.</text>
</comment>
<evidence type="ECO:0000313" key="2">
    <source>
        <dbReference type="Proteomes" id="UP001487305"/>
    </source>
</evidence>
<dbReference type="EMBL" id="JBBNOP010000006">
    <property type="protein sequence ID" value="MEQ3363025.1"/>
    <property type="molecule type" value="Genomic_DNA"/>
</dbReference>
<protein>
    <submittedName>
        <fullName evidence="1">Uncharacterized protein</fullName>
    </submittedName>
</protein>
<dbReference type="RefSeq" id="WP_349227464.1">
    <property type="nucleotide sequence ID" value="NZ_JBBNOP010000006.1"/>
</dbReference>
<gene>
    <name evidence="1" type="ORF">AAA083_08560</name>
</gene>
<proteinExistence type="predicted"/>